<protein>
    <submittedName>
        <fullName evidence="2">DUF1127 domain-containing protein</fullName>
    </submittedName>
</protein>
<dbReference type="Pfam" id="PF06568">
    <property type="entry name" value="YjiS-like"/>
    <property type="match status" value="1"/>
</dbReference>
<reference evidence="3" key="1">
    <citation type="submission" date="2020-01" db="EMBL/GenBank/DDBJ databases">
        <title>Sphingomonas sp. strain CSW-10.</title>
        <authorList>
            <person name="Chen W.-M."/>
        </authorList>
    </citation>
    <scope>NUCLEOTIDE SEQUENCE [LARGE SCALE GENOMIC DNA]</scope>
    <source>
        <strain evidence="3">CCP-1</strain>
    </source>
</reference>
<evidence type="ECO:0000313" key="3">
    <source>
        <dbReference type="Proteomes" id="UP001517376"/>
    </source>
</evidence>
<accession>A0ABW9Y907</accession>
<organism evidence="2 3">
    <name type="scientific">Paragemmobacter ruber</name>
    <dbReference type="NCBI Taxonomy" id="1985673"/>
    <lineage>
        <taxon>Bacteria</taxon>
        <taxon>Pseudomonadati</taxon>
        <taxon>Pseudomonadota</taxon>
        <taxon>Alphaproteobacteria</taxon>
        <taxon>Rhodobacterales</taxon>
        <taxon>Paracoccaceae</taxon>
        <taxon>Paragemmobacter</taxon>
    </lineage>
</organism>
<keyword evidence="3" id="KW-1185">Reference proteome</keyword>
<dbReference type="InterPro" id="IPR009506">
    <property type="entry name" value="YjiS-like"/>
</dbReference>
<proteinExistence type="predicted"/>
<dbReference type="RefSeq" id="WP_161767692.1">
    <property type="nucleotide sequence ID" value="NZ_JAAATW010000003.1"/>
</dbReference>
<comment type="caution">
    <text evidence="2">The sequence shown here is derived from an EMBL/GenBank/DDBJ whole genome shotgun (WGS) entry which is preliminary data.</text>
</comment>
<feature type="domain" description="YjiS-like" evidence="1">
    <location>
        <begin position="25"/>
        <end position="55"/>
    </location>
</feature>
<evidence type="ECO:0000313" key="2">
    <source>
        <dbReference type="EMBL" id="NBE08639.1"/>
    </source>
</evidence>
<sequence>MSARPLPHVLSAPLPPLSRLLVSVALTLADWEARRRGRRALARLDEHLLRDIGLGEDHAAREAAKAFWQD</sequence>
<evidence type="ECO:0000259" key="1">
    <source>
        <dbReference type="Pfam" id="PF06568"/>
    </source>
</evidence>
<name>A0ABW9Y907_9RHOB</name>
<gene>
    <name evidence="2" type="ORF">GU920_13945</name>
</gene>
<dbReference type="EMBL" id="JAAATW010000003">
    <property type="protein sequence ID" value="NBE08639.1"/>
    <property type="molecule type" value="Genomic_DNA"/>
</dbReference>
<dbReference type="Proteomes" id="UP001517376">
    <property type="component" value="Unassembled WGS sequence"/>
</dbReference>